<dbReference type="Gene3D" id="1.25.40.390">
    <property type="match status" value="1"/>
</dbReference>
<organism evidence="9 10">
    <name type="scientific">Chryseobacterium piperi</name>
    <dbReference type="NCBI Taxonomy" id="558152"/>
    <lineage>
        <taxon>Bacteria</taxon>
        <taxon>Pseudomonadati</taxon>
        <taxon>Bacteroidota</taxon>
        <taxon>Flavobacteriia</taxon>
        <taxon>Flavobacteriales</taxon>
        <taxon>Weeksellaceae</taxon>
        <taxon>Chryseobacterium group</taxon>
        <taxon>Chryseobacterium</taxon>
    </lineage>
</organism>
<dbReference type="CDD" id="cd08977">
    <property type="entry name" value="SusD"/>
    <property type="match status" value="1"/>
</dbReference>
<evidence type="ECO:0000256" key="4">
    <source>
        <dbReference type="ARBA" id="ARBA00023136"/>
    </source>
</evidence>
<dbReference type="SUPFAM" id="SSF48452">
    <property type="entry name" value="TPR-like"/>
    <property type="match status" value="1"/>
</dbReference>
<dbReference type="KEGG" id="cpip:CJF12_01250"/>
<dbReference type="InterPro" id="IPR033985">
    <property type="entry name" value="SusD-like_N"/>
</dbReference>
<evidence type="ECO:0000259" key="7">
    <source>
        <dbReference type="Pfam" id="PF07980"/>
    </source>
</evidence>
<feature type="signal peptide" evidence="6">
    <location>
        <begin position="1"/>
        <end position="24"/>
    </location>
</feature>
<dbReference type="InterPro" id="IPR011990">
    <property type="entry name" value="TPR-like_helical_dom_sf"/>
</dbReference>
<proteinExistence type="inferred from homology"/>
<sequence length="472" mass="52306">MHKSRKMKHIYIPLFGLLFLQSCSSDLLNTSPESTKVTANFYQDEAQLEQGVNAVYASLQYNGQYQLAMPAIGEIPSDNTFDEVPANDSFTYGEFDFFTIQPNNSLLGSAWKDHYVGIQQANIVLNRIGGISMDQSLKNARTGEMKFLRALMYFNLVRTFGDVPLVTKETTDVNEYFGQGRTATERVYTFIETELKAAIDLLPATASQKGRVTKGAALGILAKILITRNKYAEALPYLQQIEPLGYSLLSDVTKIFDPANKNNAEIIFDVQFTSGLNGNTEGSQTYQMFSPSGFVSGAKGHNLPTREIYNIFTSGDSRKNAFVGLTPNGVPYSKKLVKTSDAIVDGGSNIVVLRLADVYLLMAECYAKVNDFTNSNLYLNKIKSRAGVNSVNLISQQQLLGEIALERRKEFVGEGHRWFDLVRTGQAVSVMTSYFQNTPGYSTAVIKDYNLLMPVPQGQINTDPAIKQNPGY</sequence>
<evidence type="ECO:0000313" key="9">
    <source>
        <dbReference type="EMBL" id="KFF23121.1"/>
    </source>
</evidence>
<keyword evidence="5" id="KW-0998">Cell outer membrane</keyword>
<dbReference type="InterPro" id="IPR012944">
    <property type="entry name" value="SusD_RagB_dom"/>
</dbReference>
<keyword evidence="10" id="KW-1185">Reference proteome</keyword>
<dbReference type="Proteomes" id="UP000028709">
    <property type="component" value="Unassembled WGS sequence"/>
</dbReference>
<dbReference type="STRING" id="558152.IQ37_14510"/>
<keyword evidence="4" id="KW-0472">Membrane</keyword>
<protein>
    <submittedName>
        <fullName evidence="9">RagB/SusD family protein</fullName>
    </submittedName>
</protein>
<dbReference type="eggNOG" id="COG2913">
    <property type="taxonomic scope" value="Bacteria"/>
</dbReference>
<dbReference type="EMBL" id="JPRJ01000031">
    <property type="protein sequence ID" value="KFF23121.1"/>
    <property type="molecule type" value="Genomic_DNA"/>
</dbReference>
<feature type="domain" description="RagB/SusD" evidence="7">
    <location>
        <begin position="315"/>
        <end position="472"/>
    </location>
</feature>
<evidence type="ECO:0000256" key="2">
    <source>
        <dbReference type="ARBA" id="ARBA00006275"/>
    </source>
</evidence>
<dbReference type="Pfam" id="PF07980">
    <property type="entry name" value="SusD_RagB"/>
    <property type="match status" value="1"/>
</dbReference>
<feature type="chain" id="PRO_5001803729" evidence="6">
    <location>
        <begin position="25"/>
        <end position="472"/>
    </location>
</feature>
<keyword evidence="3 6" id="KW-0732">Signal</keyword>
<evidence type="ECO:0000256" key="6">
    <source>
        <dbReference type="SAM" id="SignalP"/>
    </source>
</evidence>
<gene>
    <name evidence="9" type="ORF">IQ37_14510</name>
</gene>
<accession>A0A086B2F7</accession>
<evidence type="ECO:0000313" key="10">
    <source>
        <dbReference type="Proteomes" id="UP000028709"/>
    </source>
</evidence>
<comment type="caution">
    <text evidence="9">The sequence shown here is derived from an EMBL/GenBank/DDBJ whole genome shotgun (WGS) entry which is preliminary data.</text>
</comment>
<evidence type="ECO:0000259" key="8">
    <source>
        <dbReference type="Pfam" id="PF14322"/>
    </source>
</evidence>
<evidence type="ECO:0000256" key="1">
    <source>
        <dbReference type="ARBA" id="ARBA00004442"/>
    </source>
</evidence>
<name>A0A086B2F7_9FLAO</name>
<feature type="domain" description="SusD-like N-terminal" evidence="8">
    <location>
        <begin position="28"/>
        <end position="224"/>
    </location>
</feature>
<dbReference type="Pfam" id="PF14322">
    <property type="entry name" value="SusD-like_3"/>
    <property type="match status" value="1"/>
</dbReference>
<dbReference type="AlphaFoldDB" id="A0A086B2F7"/>
<evidence type="ECO:0000256" key="3">
    <source>
        <dbReference type="ARBA" id="ARBA00022729"/>
    </source>
</evidence>
<dbReference type="PROSITE" id="PS51257">
    <property type="entry name" value="PROKAR_LIPOPROTEIN"/>
    <property type="match status" value="1"/>
</dbReference>
<evidence type="ECO:0000256" key="5">
    <source>
        <dbReference type="ARBA" id="ARBA00023237"/>
    </source>
</evidence>
<dbReference type="OrthoDB" id="5694214at2"/>
<reference evidence="9 10" key="1">
    <citation type="submission" date="2014-07" db="EMBL/GenBank/DDBJ databases">
        <title>Genome of Chryseobacterium piperi CTM.</title>
        <authorList>
            <person name="Pipes S.E."/>
            <person name="Stropko S.J."/>
            <person name="Newman J.D."/>
        </authorList>
    </citation>
    <scope>NUCLEOTIDE SEQUENCE [LARGE SCALE GENOMIC DNA]</scope>
    <source>
        <strain evidence="9 10">CTM</strain>
    </source>
</reference>
<comment type="subcellular location">
    <subcellularLocation>
        <location evidence="1">Cell outer membrane</location>
    </subcellularLocation>
</comment>
<comment type="similarity">
    <text evidence="2">Belongs to the SusD family.</text>
</comment>
<dbReference type="GO" id="GO:0009279">
    <property type="term" value="C:cell outer membrane"/>
    <property type="evidence" value="ECO:0007669"/>
    <property type="project" value="UniProtKB-SubCell"/>
</dbReference>